<evidence type="ECO:0000313" key="2">
    <source>
        <dbReference type="Proteomes" id="UP001362999"/>
    </source>
</evidence>
<dbReference type="EMBL" id="JAWWNJ010000297">
    <property type="protein sequence ID" value="KAK6964780.1"/>
    <property type="molecule type" value="Genomic_DNA"/>
</dbReference>
<sequence>MDLWKTLAETSTCFATTLSPSRPTRLRLHLMFGISRQADDLPTINHCHQTPCRTPPPTSVPPWSHHTHKNNAFRSALSTIAAPSFHPPSRLIFVRVKASSLYVGMPPAQHLPVKNLMHASTLPHIVLSRCRRELATPAFSSRSFRIPDLPEAILTTGTRRTRDSNPLALTNDDAGVNALKPPAAIPPLASHHLLALSPCFPYPPR</sequence>
<keyword evidence="2" id="KW-1185">Reference proteome</keyword>
<comment type="caution">
    <text evidence="1">The sequence shown here is derived from an EMBL/GenBank/DDBJ whole genome shotgun (WGS) entry which is preliminary data.</text>
</comment>
<evidence type="ECO:0000313" key="1">
    <source>
        <dbReference type="EMBL" id="KAK6964780.1"/>
    </source>
</evidence>
<dbReference type="AlphaFoldDB" id="A0AAV9YYG8"/>
<proteinExistence type="predicted"/>
<reference evidence="1 2" key="1">
    <citation type="journal article" date="2024" name="J Genomics">
        <title>Draft genome sequencing and assembly of Favolaschia claudopus CIRM-BRFM 2984 isolated from oak limbs.</title>
        <authorList>
            <person name="Navarro D."/>
            <person name="Drula E."/>
            <person name="Chaduli D."/>
            <person name="Cazenave R."/>
            <person name="Ahrendt S."/>
            <person name="Wang J."/>
            <person name="Lipzen A."/>
            <person name="Daum C."/>
            <person name="Barry K."/>
            <person name="Grigoriev I.V."/>
            <person name="Favel A."/>
            <person name="Rosso M.N."/>
            <person name="Martin F."/>
        </authorList>
    </citation>
    <scope>NUCLEOTIDE SEQUENCE [LARGE SCALE GENOMIC DNA]</scope>
    <source>
        <strain evidence="1 2">CIRM-BRFM 2984</strain>
    </source>
</reference>
<protein>
    <submittedName>
        <fullName evidence="1">Uncharacterized protein</fullName>
    </submittedName>
</protein>
<name>A0AAV9YYG8_9AGAR</name>
<organism evidence="1 2">
    <name type="scientific">Favolaschia claudopus</name>
    <dbReference type="NCBI Taxonomy" id="2862362"/>
    <lineage>
        <taxon>Eukaryota</taxon>
        <taxon>Fungi</taxon>
        <taxon>Dikarya</taxon>
        <taxon>Basidiomycota</taxon>
        <taxon>Agaricomycotina</taxon>
        <taxon>Agaricomycetes</taxon>
        <taxon>Agaricomycetidae</taxon>
        <taxon>Agaricales</taxon>
        <taxon>Marasmiineae</taxon>
        <taxon>Mycenaceae</taxon>
        <taxon>Favolaschia</taxon>
    </lineage>
</organism>
<accession>A0AAV9YYG8</accession>
<gene>
    <name evidence="1" type="ORF">R3P38DRAFT_3246881</name>
</gene>
<dbReference type="Proteomes" id="UP001362999">
    <property type="component" value="Unassembled WGS sequence"/>
</dbReference>